<evidence type="ECO:0000256" key="1">
    <source>
        <dbReference type="ARBA" id="ARBA00006930"/>
    </source>
</evidence>
<comment type="similarity">
    <text evidence="1">Belongs to the SMC family. SbcC subfamily.</text>
</comment>
<keyword evidence="4" id="KW-0175">Coiled coil</keyword>
<keyword evidence="8" id="KW-1185">Reference proteome</keyword>
<feature type="domain" description="Rad50/SbcC-type AAA" evidence="6">
    <location>
        <begin position="11"/>
        <end position="246"/>
    </location>
</feature>
<evidence type="ECO:0000256" key="4">
    <source>
        <dbReference type="SAM" id="Coils"/>
    </source>
</evidence>
<comment type="subunit">
    <text evidence="2">Heterodimer of SbcC and SbcD.</text>
</comment>
<proteinExistence type="inferred from homology"/>
<evidence type="ECO:0000313" key="7">
    <source>
        <dbReference type="EMBL" id="ASB42337.1"/>
    </source>
</evidence>
<dbReference type="Pfam" id="PF13476">
    <property type="entry name" value="AAA_23"/>
    <property type="match status" value="1"/>
</dbReference>
<evidence type="ECO:0000256" key="2">
    <source>
        <dbReference type="ARBA" id="ARBA00011322"/>
    </source>
</evidence>
<gene>
    <name evidence="7" type="ORF">ADH66_17775</name>
</gene>
<protein>
    <recommendedName>
        <fullName evidence="3">Nuclease SbcCD subunit C</fullName>
    </recommendedName>
</protein>
<dbReference type="Pfam" id="PF13558">
    <property type="entry name" value="SbcC_Walker_B"/>
    <property type="match status" value="1"/>
</dbReference>
<dbReference type="InterPro" id="IPR027417">
    <property type="entry name" value="P-loop_NTPase"/>
</dbReference>
<feature type="coiled-coil region" evidence="4">
    <location>
        <begin position="545"/>
        <end position="643"/>
    </location>
</feature>
<dbReference type="Gene3D" id="3.40.50.300">
    <property type="entry name" value="P-loop containing nucleotide triphosphate hydrolases"/>
    <property type="match status" value="2"/>
</dbReference>
<dbReference type="PANTHER" id="PTHR32114">
    <property type="entry name" value="ABC TRANSPORTER ABCH.3"/>
    <property type="match status" value="1"/>
</dbReference>
<evidence type="ECO:0000259" key="6">
    <source>
        <dbReference type="Pfam" id="PF13476"/>
    </source>
</evidence>
<evidence type="ECO:0000256" key="3">
    <source>
        <dbReference type="ARBA" id="ARBA00013368"/>
    </source>
</evidence>
<accession>A0ABN5A6Q6</accession>
<feature type="region of interest" description="Disordered" evidence="5">
    <location>
        <begin position="280"/>
        <end position="301"/>
    </location>
</feature>
<dbReference type="PANTHER" id="PTHR32114:SF2">
    <property type="entry name" value="ABC TRANSPORTER ABCH.3"/>
    <property type="match status" value="1"/>
</dbReference>
<dbReference type="SUPFAM" id="SSF52540">
    <property type="entry name" value="P-loop containing nucleoside triphosphate hydrolases"/>
    <property type="match status" value="1"/>
</dbReference>
<evidence type="ECO:0000256" key="5">
    <source>
        <dbReference type="SAM" id="MobiDB-lite"/>
    </source>
</evidence>
<dbReference type="InterPro" id="IPR038729">
    <property type="entry name" value="Rad50/SbcC_AAA"/>
</dbReference>
<dbReference type="Proteomes" id="UP000196710">
    <property type="component" value="Chromosome"/>
</dbReference>
<name>A0ABN5A6Q6_9FIRM</name>
<sequence>MEGGTAMKPLRLLIQAFGPYLERTELDFTGFGPGGIFLISGPTGGGKTSLLDAMCFALYCRATGEGRDFAGMRCMSAPPELDTLIEFDFTLGDSVYRFCRRQYTYTKRSRETELRETHECFLLDGDGRPELLAGGSALSVTHKAEELLHLNYRQFRQVIVLPQGDFLKLLRAGSREKGEILRTLFSAEVWERLREQFREREKFLENEARDAENLRDTLLRQEGAQDTESLEQSVAELEKELSELITRLDQNGKKLSETETRLKAAGELLRLDRAAKEAEARLSETSARAETLEKSAHKTDHMLKEAAELQEKSTAAARERERLNGSLSQLTAALDASDKAKLARREQNNLKKELETAQKEQEDITKRLEQGAEYEGRCREANLRLPELLERRQALEGQCAALEELARRRAALTEAEKALKETEAQAERRRVEWETLSLRLKEQEALLRSSAALELAGTLEEARPCPVCGSVHHPAPARNPVRSALSPRELDVLRAGEKGAREALSEAQGLVKARADSLKTARESLSRQEELCKDGPAPEKAAALLAEVTARAAEARKLAAQLQKAGSRLEELRARREAIEQERAQKMSRLSALNARAGELERQAEGALSRLESADPRALERAIKEQETLADSLAKKAVSLRETAGLRAQELAGAREALRLAKEAGAAAKAGLAGFRAEHPDPLDLPALTKAAKDLREESQRSSQAIGETRSALRSRRAALGSIRELDQKISGLSARFSRVSRLSRALSGSNPMKTPILQYVLSVTLDEVLVSANRFFQRLCRGRYALQLADCPRGGGAMGGLDLEVLDGASMLPRSIETLSGGEQFLASLSLAFGLSEVVQSHSGAVGLDSIFIDEGFGSLDSETLDAAMKALALLQSGGRMIGVISHVQELQSRITNRLQVTQTPEGHARAKVIIP</sequence>
<evidence type="ECO:0000313" key="8">
    <source>
        <dbReference type="Proteomes" id="UP000196710"/>
    </source>
</evidence>
<dbReference type="EMBL" id="CP021422">
    <property type="protein sequence ID" value="ASB42337.1"/>
    <property type="molecule type" value="Genomic_DNA"/>
</dbReference>
<feature type="compositionally biased region" description="Basic and acidic residues" evidence="5">
    <location>
        <begin position="290"/>
        <end position="301"/>
    </location>
</feature>
<reference evidence="8" key="1">
    <citation type="submission" date="2017-05" db="EMBL/GenBank/DDBJ databases">
        <title>Improved OligoMM genomes.</title>
        <authorList>
            <person name="Garzetti D."/>
        </authorList>
    </citation>
    <scope>NUCLEOTIDE SEQUENCE [LARGE SCALE GENOMIC DNA]</scope>
    <source>
        <strain evidence="8">KB18</strain>
    </source>
</reference>
<organism evidence="7 8">
    <name type="scientific">Acutalibacter muris</name>
    <dbReference type="NCBI Taxonomy" id="1796620"/>
    <lineage>
        <taxon>Bacteria</taxon>
        <taxon>Bacillati</taxon>
        <taxon>Bacillota</taxon>
        <taxon>Clostridia</taxon>
        <taxon>Eubacteriales</taxon>
        <taxon>Acutalibacteraceae</taxon>
        <taxon>Acutalibacter</taxon>
    </lineage>
</organism>